<evidence type="ECO:0008006" key="4">
    <source>
        <dbReference type="Google" id="ProtNLM"/>
    </source>
</evidence>
<evidence type="ECO:0000313" key="2">
    <source>
        <dbReference type="EMBL" id="AFS54629.1"/>
    </source>
</evidence>
<sequence>MGKKLLTLEEFATELAMTPGSLRNLLSRPNDRLDLPPSFRIGKRRFFSAEAVEIWIEKKIIAAQGKMAENKVSTPPRGPGRPTKRQALAKAQQGNT</sequence>
<protein>
    <recommendedName>
        <fullName evidence="4">Helix-turn-helix domain-containing protein</fullName>
    </recommendedName>
</protein>
<evidence type="ECO:0000256" key="1">
    <source>
        <dbReference type="SAM" id="MobiDB-lite"/>
    </source>
</evidence>
<proteinExistence type="predicted"/>
<evidence type="ECO:0000313" key="3">
    <source>
        <dbReference type="Proteomes" id="UP000006177"/>
    </source>
</evidence>
<organism evidence="2 3">
    <name type="scientific">Leptospirillum ferriphilum (strain ML-04)</name>
    <dbReference type="NCBI Taxonomy" id="1048260"/>
    <lineage>
        <taxon>Bacteria</taxon>
        <taxon>Pseudomonadati</taxon>
        <taxon>Nitrospirota</taxon>
        <taxon>Nitrospiria</taxon>
        <taxon>Nitrospirales</taxon>
        <taxon>Nitrospiraceae</taxon>
        <taxon>Leptospirillum</taxon>
    </lineage>
</organism>
<accession>J9ZDY8</accession>
<dbReference type="STRING" id="1048260.LFML04_2440"/>
<name>J9ZDY8_LEPFM</name>
<dbReference type="EMBL" id="CP002919">
    <property type="protein sequence ID" value="AFS54629.1"/>
    <property type="molecule type" value="Genomic_DNA"/>
</dbReference>
<feature type="region of interest" description="Disordered" evidence="1">
    <location>
        <begin position="65"/>
        <end position="96"/>
    </location>
</feature>
<dbReference type="HOGENOM" id="CLU_194348_0_0_0"/>
<dbReference type="KEGG" id="lfi:LFML04_2440"/>
<dbReference type="AlphaFoldDB" id="J9ZDY8"/>
<gene>
    <name evidence="2" type="ordered locus">LFML04_2440</name>
</gene>
<dbReference type="PATRIC" id="fig|1048260.3.peg.2655"/>
<reference evidence="2 3" key="1">
    <citation type="journal article" date="2011" name="J. Microbiol.">
        <title>Complete genome of Leptospirillum ferriphilum ML-04 provides insight into its physiology and environmental adaptation.</title>
        <authorList>
            <person name="Mi S."/>
            <person name="Song J."/>
            <person name="Lin J."/>
            <person name="Che Y."/>
            <person name="Zheng H."/>
            <person name="Lin J."/>
        </authorList>
    </citation>
    <scope>NUCLEOTIDE SEQUENCE [LARGE SCALE GENOMIC DNA]</scope>
    <source>
        <strain evidence="2 3">ML-04</strain>
    </source>
</reference>
<dbReference type="Proteomes" id="UP000006177">
    <property type="component" value="Chromosome"/>
</dbReference>